<evidence type="ECO:0000313" key="7">
    <source>
        <dbReference type="Proteomes" id="UP000243591"/>
    </source>
</evidence>
<evidence type="ECO:0000256" key="4">
    <source>
        <dbReference type="SAM" id="MobiDB-lite"/>
    </source>
</evidence>
<organism evidence="6 7">
    <name type="scientific">Brochothrix thermosphacta</name>
    <name type="common">Microbacterium thermosphactum</name>
    <dbReference type="NCBI Taxonomy" id="2756"/>
    <lineage>
        <taxon>Bacteria</taxon>
        <taxon>Bacillati</taxon>
        <taxon>Bacillota</taxon>
        <taxon>Bacilli</taxon>
        <taxon>Bacillales</taxon>
        <taxon>Listeriaceae</taxon>
        <taxon>Brochothrix</taxon>
    </lineage>
</organism>
<reference evidence="6 7" key="1">
    <citation type="submission" date="2017-09" db="EMBL/GenBank/DDBJ databases">
        <title>Complete Genome Sequences of Two Strains of the Meat Spoilage Bacterium Brochothrix thermosphacta Isolated from Ground Chicken.</title>
        <authorList>
            <person name="Paoli G.C."/>
            <person name="Wijey C."/>
            <person name="Chen C.-Y."/>
            <person name="Nguyen L."/>
            <person name="Yan X."/>
            <person name="Irwin P.L."/>
        </authorList>
    </citation>
    <scope>NUCLEOTIDE SEQUENCE [LARGE SCALE GENOMIC DNA]</scope>
    <source>
        <strain evidence="6 7">BI</strain>
    </source>
</reference>
<protein>
    <submittedName>
        <fullName evidence="6">Cation:proton antiporter</fullName>
    </submittedName>
</protein>
<keyword evidence="5" id="KW-1133">Transmembrane helix</keyword>
<comment type="subcellular location">
    <subcellularLocation>
        <location evidence="1">Membrane</location>
        <topology evidence="1">Multi-pass membrane protein</topology>
    </subcellularLocation>
</comment>
<keyword evidence="3" id="KW-0050">Antiport</keyword>
<accession>A0A291KGP4</accession>
<dbReference type="Proteomes" id="UP000243591">
    <property type="component" value="Chromosome"/>
</dbReference>
<dbReference type="GO" id="GO:0016020">
    <property type="term" value="C:membrane"/>
    <property type="evidence" value="ECO:0007669"/>
    <property type="project" value="UniProtKB-SubCell"/>
</dbReference>
<feature type="transmembrane region" description="Helical" evidence="5">
    <location>
        <begin position="6"/>
        <end position="31"/>
    </location>
</feature>
<keyword evidence="5" id="KW-0472">Membrane</keyword>
<name>A0A291KGP4_BROTH</name>
<keyword evidence="3" id="KW-0813">Transport</keyword>
<evidence type="ECO:0000256" key="3">
    <source>
        <dbReference type="ARBA" id="ARBA00022449"/>
    </source>
</evidence>
<feature type="compositionally biased region" description="Acidic residues" evidence="4">
    <location>
        <begin position="180"/>
        <end position="190"/>
    </location>
</feature>
<feature type="region of interest" description="Disordered" evidence="4">
    <location>
        <begin position="161"/>
        <end position="190"/>
    </location>
</feature>
<dbReference type="GO" id="GO:0015385">
    <property type="term" value="F:sodium:proton antiporter activity"/>
    <property type="evidence" value="ECO:0007669"/>
    <property type="project" value="TreeGrafter"/>
</dbReference>
<evidence type="ECO:0000256" key="2">
    <source>
        <dbReference type="ARBA" id="ARBA00008404"/>
    </source>
</evidence>
<feature type="transmembrane region" description="Helical" evidence="5">
    <location>
        <begin position="43"/>
        <end position="64"/>
    </location>
</feature>
<comment type="similarity">
    <text evidence="2">Belongs to the CPA3 antiporters (TC 2.A.63) subunit G family.</text>
</comment>
<evidence type="ECO:0000313" key="6">
    <source>
        <dbReference type="EMBL" id="ATF26243.1"/>
    </source>
</evidence>
<proteinExistence type="inferred from homology"/>
<dbReference type="EMBL" id="CP023483">
    <property type="protein sequence ID" value="ATF26243.1"/>
    <property type="molecule type" value="Genomic_DNA"/>
</dbReference>
<dbReference type="NCBIfam" id="TIGR01300">
    <property type="entry name" value="CPA3_mnhG_phaG"/>
    <property type="match status" value="1"/>
</dbReference>
<dbReference type="NCBIfam" id="NF009314">
    <property type="entry name" value="PRK12674.1-2"/>
    <property type="match status" value="1"/>
</dbReference>
<keyword evidence="7" id="KW-1185">Reference proteome</keyword>
<dbReference type="PANTHER" id="PTHR34703">
    <property type="entry name" value="ANTIPORTER SUBUNIT MNHG2-RELATED"/>
    <property type="match status" value="1"/>
</dbReference>
<gene>
    <name evidence="6" type="ORF">CNY62_07475</name>
</gene>
<dbReference type="AlphaFoldDB" id="A0A291KGP4"/>
<dbReference type="STRING" id="2756.BFR44_10435"/>
<sequence>MCVIELSLEIIISILIILSSILSLIAAIGLIRLPDTYTRAHAAGIGNTLGITIMMLALSLYFTYFSSVNLLPRIILALVFIFLTAPIANHLITRSAYHIGVPLTKKHKIDELYPVKKEEIQALRAERLQREVREEEDYEKVIQLTQLVDAMRDKRLLQHEQEEEEAFQAEIKTPLSPTEELNDDDDDNTN</sequence>
<dbReference type="InterPro" id="IPR005133">
    <property type="entry name" value="PhaG_MnhG_YufB"/>
</dbReference>
<evidence type="ECO:0000256" key="5">
    <source>
        <dbReference type="SAM" id="Phobius"/>
    </source>
</evidence>
<keyword evidence="5" id="KW-0812">Transmembrane</keyword>
<dbReference type="PANTHER" id="PTHR34703:SF1">
    <property type="entry name" value="ANTIPORTER SUBUNIT MNHG2-RELATED"/>
    <property type="match status" value="1"/>
</dbReference>
<evidence type="ECO:0000256" key="1">
    <source>
        <dbReference type="ARBA" id="ARBA00004141"/>
    </source>
</evidence>
<dbReference type="KEGG" id="bths:CNY62_07475"/>
<dbReference type="Pfam" id="PF03334">
    <property type="entry name" value="PhaG_MnhG_YufB"/>
    <property type="match status" value="1"/>
</dbReference>
<feature type="transmembrane region" description="Helical" evidence="5">
    <location>
        <begin position="70"/>
        <end position="88"/>
    </location>
</feature>